<reference evidence="2 3" key="1">
    <citation type="submission" date="2023-12" db="EMBL/GenBank/DDBJ databases">
        <title>Marinobacter qingdaonensis sp. nov., isolated from the intertidal sediment of Qingdao, PR China.</title>
        <authorList>
            <person name="Li Y."/>
        </authorList>
    </citation>
    <scope>NUCLEOTIDE SEQUENCE [LARGE SCALE GENOMIC DNA]</scope>
    <source>
        <strain evidence="2 3">ASW11-75</strain>
    </source>
</reference>
<dbReference type="RefSeq" id="WP_322855730.1">
    <property type="nucleotide sequence ID" value="NZ_JAYDCJ010000003.1"/>
</dbReference>
<evidence type="ECO:0000313" key="3">
    <source>
        <dbReference type="Proteomes" id="UP001305746"/>
    </source>
</evidence>
<protein>
    <recommendedName>
        <fullName evidence="4">DUF2214 domain-containing protein</fullName>
    </recommendedName>
</protein>
<feature type="transmembrane region" description="Helical" evidence="1">
    <location>
        <begin position="63"/>
        <end position="85"/>
    </location>
</feature>
<accession>A0ABU5NZN5</accession>
<dbReference type="Proteomes" id="UP001305746">
    <property type="component" value="Unassembled WGS sequence"/>
</dbReference>
<organism evidence="2 3">
    <name type="scientific">Marinobacter qingdaonensis</name>
    <dbReference type="NCBI Taxonomy" id="3108486"/>
    <lineage>
        <taxon>Bacteria</taxon>
        <taxon>Pseudomonadati</taxon>
        <taxon>Pseudomonadota</taxon>
        <taxon>Gammaproteobacteria</taxon>
        <taxon>Pseudomonadales</taxon>
        <taxon>Marinobacteraceae</taxon>
        <taxon>Marinobacter</taxon>
    </lineage>
</organism>
<feature type="transmembrane region" description="Helical" evidence="1">
    <location>
        <begin position="22"/>
        <end position="43"/>
    </location>
</feature>
<comment type="caution">
    <text evidence="2">The sequence shown here is derived from an EMBL/GenBank/DDBJ whole genome shotgun (WGS) entry which is preliminary data.</text>
</comment>
<name>A0ABU5NZN5_9GAMM</name>
<sequence length="155" mass="16628">MLELAVALEQGALAQALRGSPWLYPAVNAGHILGIALLVGGIIPLDLKLLGCWRRLPVVPFWQVLRLTAGLGLALALTTGSLLFITRASEYLQSDWFQAKFALILLGLANLVVAATRFPAPVDGTPVVPGLRRCALFSLVGWPVVLVLGRMIGYF</sequence>
<dbReference type="EMBL" id="JAYDCJ010000003">
    <property type="protein sequence ID" value="MEA1081264.1"/>
    <property type="molecule type" value="Genomic_DNA"/>
</dbReference>
<keyword evidence="1" id="KW-0472">Membrane</keyword>
<evidence type="ECO:0008006" key="4">
    <source>
        <dbReference type="Google" id="ProtNLM"/>
    </source>
</evidence>
<evidence type="ECO:0000256" key="1">
    <source>
        <dbReference type="SAM" id="Phobius"/>
    </source>
</evidence>
<proteinExistence type="predicted"/>
<feature type="transmembrane region" description="Helical" evidence="1">
    <location>
        <begin position="97"/>
        <end position="118"/>
    </location>
</feature>
<feature type="transmembrane region" description="Helical" evidence="1">
    <location>
        <begin position="130"/>
        <end position="149"/>
    </location>
</feature>
<evidence type="ECO:0000313" key="2">
    <source>
        <dbReference type="EMBL" id="MEA1081264.1"/>
    </source>
</evidence>
<gene>
    <name evidence="2" type="ORF">U5822_11330</name>
</gene>
<keyword evidence="1" id="KW-1133">Transmembrane helix</keyword>
<keyword evidence="1" id="KW-0812">Transmembrane</keyword>
<keyword evidence="3" id="KW-1185">Reference proteome</keyword>